<evidence type="ECO:0000313" key="5">
    <source>
        <dbReference type="EMBL" id="MBT2990733.1"/>
    </source>
</evidence>
<keyword evidence="3" id="KW-0998">Cell outer membrane</keyword>
<dbReference type="Pfam" id="PF04773">
    <property type="entry name" value="FecR"/>
    <property type="match status" value="1"/>
</dbReference>
<dbReference type="EMBL" id="JAHHGM010000020">
    <property type="protein sequence ID" value="MBT2990733.1"/>
    <property type="molecule type" value="Genomic_DNA"/>
</dbReference>
<proteinExistence type="predicted"/>
<evidence type="ECO:0000256" key="3">
    <source>
        <dbReference type="ARBA" id="ARBA00023237"/>
    </source>
</evidence>
<name>A0A944MBA9_9GAMM</name>
<dbReference type="SMART" id="SM00028">
    <property type="entry name" value="TPR"/>
    <property type="match status" value="5"/>
</dbReference>
<dbReference type="AlphaFoldDB" id="A0A944MBA9"/>
<dbReference type="Gene3D" id="2.40.170.20">
    <property type="entry name" value="TonB-dependent receptor, beta-barrel domain"/>
    <property type="match status" value="1"/>
</dbReference>
<evidence type="ECO:0000256" key="2">
    <source>
        <dbReference type="ARBA" id="ARBA00023136"/>
    </source>
</evidence>
<dbReference type="SUPFAM" id="SSF56935">
    <property type="entry name" value="Porins"/>
    <property type="match status" value="1"/>
</dbReference>
<comment type="caution">
    <text evidence="5">The sequence shown here is derived from an EMBL/GenBank/DDBJ whole genome shotgun (WGS) entry which is preliminary data.</text>
</comment>
<sequence>MNISYYISTSLRNIFLLNPWLSSGYLLDKKIDTMGITMQHCRNSTMLAKYSFIIFILAFSQQLFSGECAPVAQLVSLQGSVEKRSTGQDDWHQAQLDDQFCAGDAIRTNNDAKAAARLSNDTLLRLDANSSLTFSQVEKDSRSLLDLLRGAVHFMSRTPKSLEVKTPYVNASIEGTEFVIRIENEATDVIVLEGVVIARNTDGAVELGANQAARAPANQQPVMVAIAKPFDAVTWALYYPPLPDLPTEADTLARSAVQAIVQNRLEDAAELAKQALEKDSQSAAAYMAQSYVDQAMFDIPAALANSQRAAALAPESALTQARLAEVRLMTGNSRAAREDANRATSLNPKLSLAHTVLGFASLRDVNLDSAKRAFEEAITLDSAAPLPRLGLGLLKIRQGDLESGRQEIETAVLLDPSNALLRSYMGKAYYEENRNGLASQQFAMAKELDANDPTAWFYESILLQSENYPVEALHSQRQATELNSNRGVYRSRQLLDQDEAARNIASARIYTDLGFEKMAIADGAMALSQAPDNFSAHRFMADINATQPQRRLAVDSELLQSKLLQPLNAHTLRPKLSDLQLADGPTRLSYNEFNPLFIQAGPSLLLDGFLAGNDTWGEDLIVSYLHNRFSISLGQFHYESDGFGETGRLEKDTLTAFAQFNVTPETMLQIELTEDDQENGYLNQHFFPADFAIPDFTGDAERSDYRFGIRHQISVDSQIIGNVLRSENTFEQHFGTGFFSSLTLADDEIDNRELQWLNTFGDIKTVLGGSIIEADSETTTEFGYLEDIDKSNINQKYDRIYLYTYIPLGQTVNLTLGATYTNYEEIFELRTVPPVGDAIIFPTEKIDEDQINPKFGISWNALPTTTIRFSAFREGRRYDDDATLEPSQVSGFNQIYNDFSSDVVIDSNRYGLAIDHEINSMLYTGASVLHADLESSVITPTEQKTLDTEQQVAEAYVYYIPNNKINFKIELDYEDYQGQREAFAPNVLSLKTYRLPVGFKYRPFKDLTFELLATYYNQKGEYQILDEFFMPIEVEGNDDFWLFDGSLTYDLPKRMGKFSLGVKNLFDTSFNYEDRINNSVFLSSEKDTNLYELSQERIIYGKFILRFSS</sequence>
<feature type="domain" description="FecR protein" evidence="4">
    <location>
        <begin position="104"/>
        <end position="196"/>
    </location>
</feature>
<accession>A0A944MBA9</accession>
<gene>
    <name evidence="5" type="ORF">KME65_17390</name>
</gene>
<dbReference type="Proteomes" id="UP000770889">
    <property type="component" value="Unassembled WGS sequence"/>
</dbReference>
<dbReference type="PANTHER" id="PTHR38731">
    <property type="entry name" value="LIPL45-RELATED LIPOPROTEIN-RELATED"/>
    <property type="match status" value="1"/>
</dbReference>
<keyword evidence="5" id="KW-0675">Receptor</keyword>
<keyword evidence="2" id="KW-0472">Membrane</keyword>
<evidence type="ECO:0000259" key="4">
    <source>
        <dbReference type="Pfam" id="PF04773"/>
    </source>
</evidence>
<evidence type="ECO:0000256" key="1">
    <source>
        <dbReference type="ARBA" id="ARBA00004442"/>
    </source>
</evidence>
<dbReference type="InterPro" id="IPR019734">
    <property type="entry name" value="TPR_rpt"/>
</dbReference>
<dbReference type="InterPro" id="IPR036942">
    <property type="entry name" value="Beta-barrel_TonB_sf"/>
</dbReference>
<dbReference type="Gene3D" id="2.60.120.1440">
    <property type="match status" value="1"/>
</dbReference>
<protein>
    <submittedName>
        <fullName evidence="5">TonB-dependent receptor</fullName>
    </submittedName>
</protein>
<dbReference type="SUPFAM" id="SSF81901">
    <property type="entry name" value="HCP-like"/>
    <property type="match status" value="1"/>
</dbReference>
<dbReference type="Gene3D" id="1.25.40.10">
    <property type="entry name" value="Tetratricopeptide repeat domain"/>
    <property type="match status" value="1"/>
</dbReference>
<dbReference type="GO" id="GO:0009279">
    <property type="term" value="C:cell outer membrane"/>
    <property type="evidence" value="ECO:0007669"/>
    <property type="project" value="UniProtKB-SubCell"/>
</dbReference>
<dbReference type="InterPro" id="IPR011990">
    <property type="entry name" value="TPR-like_helical_dom_sf"/>
</dbReference>
<comment type="subcellular location">
    <subcellularLocation>
        <location evidence="1">Cell outer membrane</location>
    </subcellularLocation>
</comment>
<dbReference type="InterPro" id="IPR006860">
    <property type="entry name" value="FecR"/>
</dbReference>
<evidence type="ECO:0000313" key="6">
    <source>
        <dbReference type="Proteomes" id="UP000770889"/>
    </source>
</evidence>
<reference evidence="5 6" key="1">
    <citation type="submission" date="2021-05" db="EMBL/GenBank/DDBJ databases">
        <title>Genetic and Functional Diversity in Clade A Lucinid endosymbionts from the Bahamas.</title>
        <authorList>
            <person name="Giani N.M."/>
            <person name="Engel A.S."/>
            <person name="Campbell B.J."/>
        </authorList>
    </citation>
    <scope>NUCLEOTIDE SEQUENCE [LARGE SCALE GENOMIC DNA]</scope>
    <source>
        <strain evidence="5">LUC16012Gg_MoonRockCtena</strain>
    </source>
</reference>
<organism evidence="5 6">
    <name type="scientific">Candidatus Thiodiazotropha taylori</name>
    <dbReference type="NCBI Taxonomy" id="2792791"/>
    <lineage>
        <taxon>Bacteria</taxon>
        <taxon>Pseudomonadati</taxon>
        <taxon>Pseudomonadota</taxon>
        <taxon>Gammaproteobacteria</taxon>
        <taxon>Chromatiales</taxon>
        <taxon>Sedimenticolaceae</taxon>
        <taxon>Candidatus Thiodiazotropha</taxon>
    </lineage>
</organism>